<feature type="domain" description="ABC transporter" evidence="11">
    <location>
        <begin position="2"/>
        <end position="220"/>
    </location>
</feature>
<dbReference type="InterPro" id="IPR017871">
    <property type="entry name" value="ABC_transporter-like_CS"/>
</dbReference>
<reference evidence="12 13" key="1">
    <citation type="journal article" date="2018" name="Environ. Microbiol.">
        <title>Genomes of ubiquitous marine and hypersaline Hydrogenovibrio, Thiomicrorhabdus and Thiomicrospira spp. encode a diversity of mechanisms to sustain chemolithoautotrophy in heterogeneous environments.</title>
        <authorList>
            <person name="Scott K.M."/>
            <person name="Williams J."/>
            <person name="Porter C.M.B."/>
            <person name="Russel S."/>
            <person name="Harmer T.L."/>
            <person name="Paul J.H."/>
            <person name="Antonen K.M."/>
            <person name="Bridges M.K."/>
            <person name="Camper G.J."/>
            <person name="Campla C.K."/>
            <person name="Casella L.G."/>
            <person name="Chase E."/>
            <person name="Conrad J.W."/>
            <person name="Cruz M.C."/>
            <person name="Dunlap D.S."/>
            <person name="Duran L."/>
            <person name="Fahsbender E.M."/>
            <person name="Goldsmith D.B."/>
            <person name="Keeley R.F."/>
            <person name="Kondoff M.R."/>
            <person name="Kussy B.I."/>
            <person name="Lane M.K."/>
            <person name="Lawler S."/>
            <person name="Leigh B.A."/>
            <person name="Lewis C."/>
            <person name="Lostal L.M."/>
            <person name="Marking D."/>
            <person name="Mancera P.A."/>
            <person name="McClenthan E.C."/>
            <person name="McIntyre E.A."/>
            <person name="Mine J.A."/>
            <person name="Modi S."/>
            <person name="Moore B.D."/>
            <person name="Morgan W.A."/>
            <person name="Nelson K.M."/>
            <person name="Nguyen K.N."/>
            <person name="Ogburn N."/>
            <person name="Parrino D.G."/>
            <person name="Pedapudi A.D."/>
            <person name="Pelham R.P."/>
            <person name="Preece A.M."/>
            <person name="Rampersad E.A."/>
            <person name="Richardson J.C."/>
            <person name="Rodgers C.M."/>
            <person name="Schaffer B.L."/>
            <person name="Sheridan N.E."/>
            <person name="Solone M.R."/>
            <person name="Staley Z.R."/>
            <person name="Tabuchi M."/>
            <person name="Waide R.J."/>
            <person name="Wanjugi P.W."/>
            <person name="Young S."/>
            <person name="Clum A."/>
            <person name="Daum C."/>
            <person name="Huntemann M."/>
            <person name="Ivanova N."/>
            <person name="Kyrpides N."/>
            <person name="Mikhailova N."/>
            <person name="Palaniappan K."/>
            <person name="Pillay M."/>
            <person name="Reddy T.B.K."/>
            <person name="Shapiro N."/>
            <person name="Stamatis D."/>
            <person name="Varghese N."/>
            <person name="Woyke T."/>
            <person name="Boden R."/>
            <person name="Freyermuth S.K."/>
            <person name="Kerfeld C.A."/>
        </authorList>
    </citation>
    <scope>NUCLEOTIDE SEQUENCE [LARGE SCALE GENOMIC DNA]</scope>
    <source>
        <strain evidence="12 13">JR-2</strain>
    </source>
</reference>
<dbReference type="KEGG" id="htr:EPV75_03810"/>
<name>A0A410H1T9_9GAMM</name>
<gene>
    <name evidence="12" type="ORF">EPV75_03810</name>
</gene>
<evidence type="ECO:0000256" key="9">
    <source>
        <dbReference type="ARBA" id="ARBA00023065"/>
    </source>
</evidence>
<keyword evidence="9" id="KW-0406">Ion transport</keyword>
<keyword evidence="2" id="KW-1003">Cell membrane</keyword>
<keyword evidence="7" id="KW-1278">Translocase</keyword>
<accession>A0A410H1T9</accession>
<dbReference type="GO" id="GO:0005524">
    <property type="term" value="F:ATP binding"/>
    <property type="evidence" value="ECO:0007669"/>
    <property type="project" value="UniProtKB-KW"/>
</dbReference>
<sequence>MVELDKVCINLGQQALFKEFTLSFAAGEIIGLLGPSGCGKTTLLRSIAGFTPIQSGVITVNDRCLACDGQSLPPEKRNISMVFQDHALFPHLTVAENIAFGLRGQSKTEQRRRVDELLTMIHLNDLANRYPHEISGGQQQRVALARALAPKPALVLLDEPFSNLDPALRHRLAEETRQWLKQENTPALLVTHDETDAQTLCDHYGTLTASKIQFANPTAA</sequence>
<protein>
    <submittedName>
        <fullName evidence="12">ABC transporter ATP-binding protein</fullName>
    </submittedName>
</protein>
<keyword evidence="10" id="KW-0472">Membrane</keyword>
<evidence type="ECO:0000256" key="5">
    <source>
        <dbReference type="ARBA" id="ARBA00022741"/>
    </source>
</evidence>
<proteinExistence type="predicted"/>
<dbReference type="EMBL" id="CP035033">
    <property type="protein sequence ID" value="QAB14861.1"/>
    <property type="molecule type" value="Genomic_DNA"/>
</dbReference>
<dbReference type="GO" id="GO:0016020">
    <property type="term" value="C:membrane"/>
    <property type="evidence" value="ECO:0007669"/>
    <property type="project" value="InterPro"/>
</dbReference>
<dbReference type="GO" id="GO:0016887">
    <property type="term" value="F:ATP hydrolysis activity"/>
    <property type="evidence" value="ECO:0007669"/>
    <property type="project" value="InterPro"/>
</dbReference>
<evidence type="ECO:0000313" key="12">
    <source>
        <dbReference type="EMBL" id="QAB14861.1"/>
    </source>
</evidence>
<dbReference type="AlphaFoldDB" id="A0A410H1T9"/>
<keyword evidence="1" id="KW-0813">Transport</keyword>
<keyword evidence="8" id="KW-0408">Iron</keyword>
<dbReference type="InterPro" id="IPR050093">
    <property type="entry name" value="ABC_SmlMolc_Importer"/>
</dbReference>
<dbReference type="PANTHER" id="PTHR42781">
    <property type="entry name" value="SPERMIDINE/PUTRESCINE IMPORT ATP-BINDING PROTEIN POTA"/>
    <property type="match status" value="1"/>
</dbReference>
<dbReference type="RefSeq" id="WP_051673559.1">
    <property type="nucleotide sequence ID" value="NZ_CP035033.1"/>
</dbReference>
<dbReference type="GO" id="GO:0015697">
    <property type="term" value="P:quaternary ammonium group transport"/>
    <property type="evidence" value="ECO:0007669"/>
    <property type="project" value="UniProtKB-ARBA"/>
</dbReference>
<dbReference type="InterPro" id="IPR027417">
    <property type="entry name" value="P-loop_NTPase"/>
</dbReference>
<evidence type="ECO:0000313" key="13">
    <source>
        <dbReference type="Proteomes" id="UP000285478"/>
    </source>
</evidence>
<evidence type="ECO:0000259" key="11">
    <source>
        <dbReference type="PROSITE" id="PS50893"/>
    </source>
</evidence>
<organism evidence="12 13">
    <name type="scientific">Hydrogenovibrio thermophilus</name>
    <dbReference type="NCBI Taxonomy" id="265883"/>
    <lineage>
        <taxon>Bacteria</taxon>
        <taxon>Pseudomonadati</taxon>
        <taxon>Pseudomonadota</taxon>
        <taxon>Gammaproteobacteria</taxon>
        <taxon>Thiotrichales</taxon>
        <taxon>Piscirickettsiaceae</taxon>
        <taxon>Hydrogenovibrio</taxon>
    </lineage>
</organism>
<evidence type="ECO:0000256" key="4">
    <source>
        <dbReference type="ARBA" id="ARBA00022519"/>
    </source>
</evidence>
<dbReference type="PROSITE" id="PS00211">
    <property type="entry name" value="ABC_TRANSPORTER_1"/>
    <property type="match status" value="1"/>
</dbReference>
<evidence type="ECO:0000256" key="3">
    <source>
        <dbReference type="ARBA" id="ARBA00022496"/>
    </source>
</evidence>
<dbReference type="Gene3D" id="3.40.50.300">
    <property type="entry name" value="P-loop containing nucleotide triphosphate hydrolases"/>
    <property type="match status" value="1"/>
</dbReference>
<evidence type="ECO:0000256" key="2">
    <source>
        <dbReference type="ARBA" id="ARBA00022475"/>
    </source>
</evidence>
<dbReference type="InterPro" id="IPR003439">
    <property type="entry name" value="ABC_transporter-like_ATP-bd"/>
</dbReference>
<evidence type="ECO:0000256" key="7">
    <source>
        <dbReference type="ARBA" id="ARBA00022967"/>
    </source>
</evidence>
<keyword evidence="5" id="KW-0547">Nucleotide-binding</keyword>
<keyword evidence="3" id="KW-0410">Iron transport</keyword>
<dbReference type="CDD" id="cd03259">
    <property type="entry name" value="ABC_Carb_Solutes_like"/>
    <property type="match status" value="1"/>
</dbReference>
<keyword evidence="13" id="KW-1185">Reference proteome</keyword>
<keyword evidence="4" id="KW-0997">Cell inner membrane</keyword>
<evidence type="ECO:0000256" key="6">
    <source>
        <dbReference type="ARBA" id="ARBA00022840"/>
    </source>
</evidence>
<evidence type="ECO:0000256" key="1">
    <source>
        <dbReference type="ARBA" id="ARBA00022448"/>
    </source>
</evidence>
<evidence type="ECO:0000256" key="8">
    <source>
        <dbReference type="ARBA" id="ARBA00023004"/>
    </source>
</evidence>
<dbReference type="InterPro" id="IPR015853">
    <property type="entry name" value="ABC_transpr_FbpC"/>
</dbReference>
<dbReference type="FunFam" id="3.40.50.300:FF:000425">
    <property type="entry name" value="Probable ABC transporter, ATP-binding subunit"/>
    <property type="match status" value="1"/>
</dbReference>
<dbReference type="PANTHER" id="PTHR42781:SF1">
    <property type="entry name" value="THIAMINE IMPORT ATP-BINDING PROTEIN THIQ"/>
    <property type="match status" value="1"/>
</dbReference>
<evidence type="ECO:0000256" key="10">
    <source>
        <dbReference type="ARBA" id="ARBA00023136"/>
    </source>
</evidence>
<dbReference type="SMART" id="SM00382">
    <property type="entry name" value="AAA"/>
    <property type="match status" value="1"/>
</dbReference>
<dbReference type="InterPro" id="IPR003593">
    <property type="entry name" value="AAA+_ATPase"/>
</dbReference>
<dbReference type="Proteomes" id="UP000285478">
    <property type="component" value="Chromosome"/>
</dbReference>
<keyword evidence="6 12" id="KW-0067">ATP-binding</keyword>
<dbReference type="Pfam" id="PF00005">
    <property type="entry name" value="ABC_tran"/>
    <property type="match status" value="1"/>
</dbReference>
<dbReference type="SUPFAM" id="SSF52540">
    <property type="entry name" value="P-loop containing nucleoside triphosphate hydrolases"/>
    <property type="match status" value="1"/>
</dbReference>
<dbReference type="GO" id="GO:0015408">
    <property type="term" value="F:ABC-type ferric iron transporter activity"/>
    <property type="evidence" value="ECO:0007669"/>
    <property type="project" value="InterPro"/>
</dbReference>
<dbReference type="PROSITE" id="PS50893">
    <property type="entry name" value="ABC_TRANSPORTER_2"/>
    <property type="match status" value="1"/>
</dbReference>